<proteinExistence type="predicted"/>
<dbReference type="Gene3D" id="2.60.60.20">
    <property type="entry name" value="PLAT/LH2 domain"/>
    <property type="match status" value="1"/>
</dbReference>
<reference evidence="4" key="1">
    <citation type="submission" date="2021-02" db="EMBL/GenBank/DDBJ databases">
        <authorList>
            <person name="Dougan E. K."/>
            <person name="Rhodes N."/>
            <person name="Thang M."/>
            <person name="Chan C."/>
        </authorList>
    </citation>
    <scope>NUCLEOTIDE SEQUENCE</scope>
</reference>
<dbReference type="Proteomes" id="UP000626109">
    <property type="component" value="Unassembled WGS sequence"/>
</dbReference>
<feature type="chain" id="PRO_5033032285" description="MACPF domain-containing protein" evidence="3">
    <location>
        <begin position="17"/>
        <end position="1699"/>
    </location>
</feature>
<dbReference type="EMBL" id="CAJNNW010011863">
    <property type="protein sequence ID" value="CAE8653695.1"/>
    <property type="molecule type" value="Genomic_DNA"/>
</dbReference>
<organism evidence="4 5">
    <name type="scientific">Polarella glacialis</name>
    <name type="common">Dinoflagellate</name>
    <dbReference type="NCBI Taxonomy" id="89957"/>
    <lineage>
        <taxon>Eukaryota</taxon>
        <taxon>Sar</taxon>
        <taxon>Alveolata</taxon>
        <taxon>Dinophyceae</taxon>
        <taxon>Suessiales</taxon>
        <taxon>Suessiaceae</taxon>
        <taxon>Polarella</taxon>
    </lineage>
</organism>
<feature type="coiled-coil region" evidence="1">
    <location>
        <begin position="314"/>
        <end position="371"/>
    </location>
</feature>
<gene>
    <name evidence="4" type="ORF">PGLA2088_LOCUS10558</name>
</gene>
<evidence type="ECO:0000313" key="5">
    <source>
        <dbReference type="Proteomes" id="UP000626109"/>
    </source>
</evidence>
<evidence type="ECO:0000256" key="2">
    <source>
        <dbReference type="SAM" id="MobiDB-lite"/>
    </source>
</evidence>
<protein>
    <recommendedName>
        <fullName evidence="6">MACPF domain-containing protein</fullName>
    </recommendedName>
</protein>
<accession>A0A813IRE4</accession>
<feature type="signal peptide" evidence="3">
    <location>
        <begin position="1"/>
        <end position="16"/>
    </location>
</feature>
<evidence type="ECO:0000313" key="4">
    <source>
        <dbReference type="EMBL" id="CAE8653695.1"/>
    </source>
</evidence>
<feature type="compositionally biased region" description="Low complexity" evidence="2">
    <location>
        <begin position="833"/>
        <end position="844"/>
    </location>
</feature>
<dbReference type="InterPro" id="IPR036392">
    <property type="entry name" value="PLAT/LH2_dom_sf"/>
</dbReference>
<feature type="region of interest" description="Disordered" evidence="2">
    <location>
        <begin position="817"/>
        <end position="848"/>
    </location>
</feature>
<evidence type="ECO:0000256" key="3">
    <source>
        <dbReference type="SAM" id="SignalP"/>
    </source>
</evidence>
<evidence type="ECO:0000256" key="1">
    <source>
        <dbReference type="SAM" id="Coils"/>
    </source>
</evidence>
<feature type="region of interest" description="Disordered" evidence="2">
    <location>
        <begin position="491"/>
        <end position="529"/>
    </location>
</feature>
<sequence length="1699" mass="182808">MVPYLIFAGLVGAAVAGSAIECNGTCSDDVLFVQLASRKRVDCPDNSTKNPSGGCTCHAGYSGDIVVSHISGQYTGECIAVACPANSAGTSVVSTCTCIPGFQGPTITPTSVSPFYAGNCNQKGSLVIDLQGVTGSIENYQSDKTEENALKKASAILQGKQLLVYDQLCKTQQSQTDPAPCVPSLETQCCGTWYVTKTWLSLTKTGFRPEVAGPPLDWSSGTATLKVLLWPEQGMDKDLVAYTRGLPATAEERSELNTQLASMGIYKESQLAGVDPVQLGVDPIMVSRLESKKAEQATESQAAKVRQAENLKAAEDIQKSTDEARAALAKATQEIAASGQKALSDEAKKNLADATASLDKLQLQAADLDTKQQSDKLDAMIKSGGFVNGYQLTMNQIISYMGLLNGVILVTRLGTTVLPDALMNVAELTPNMASLTDAQLSLALQRTPDREATEFQLQSESASDMQQINSMVEVFGVSSFSAMDRSASAGVAGQSDGVKGAVGGSMGNSKAGGSADSGASQTSEQLSRTTKSLVKSQYYYEPKMKVHIDRSMLQPTPAFRSWSLELSHALCTLRGERDCSRFDPQHASPVTRPTLPPANLSVQVTFIETNLDPALLVTGTSLNPSYVNAVQRAIAANADGVPQQSIQVVVSNPSAAKLNSGTIYDNVQVLAIIPPSSGASGQMTLENLQKAYTRGFLQNAILKQTLAVPNIGVAQIKVAGSVQPNEIVNLYVTSPTSALLTASTRQVQPIKVLLENGPSDSQAAVADFLYNFGTHVCPQALLGGWWRLTASYVSTESHDMVEVEDVTSLAIEDRKSRSHSLSGSVSGGGAAASGGQSSGTSSDSTRALTDGERTALQNAAKTATINVEQSWKGGASGTTPELWRKSLDYSLSSNWKTIDRSVEKCIGVWSFVEDNYTADALCHGWVHMYLTGLGLDSSLAKPEAIARACSSAFYMNILRVSALETQKAQEAAKDRYDSQQCLLHRSFSYFKFSPTQLRANRQQPFSRIRSMSFRFMGQAVSIEHADFLYMAANSSADSSPYQLVSGLGPICADSTPMPISETLAIDPSQCMDFCSASKIECGYAVYNSNGTCMIFQPCGGAMNSVPGIQGSSDVPDLGGCGGAPWMRMMTGSYQDCAQWCIQHPNCTKFQRWISRNTCYIANMSSAVQAVEPNGSPDWQCGIVQDNSTNTYTFPGNGDPFSTSVEIWKRKPSHRTIQGSGAVPGLGGCGGAPWMMNMTGSYQDCAQWCIQHPGCTKFQRWISQNKCWMANMSSAVQAVEPNGSPEWQCGLITQSWSSTTLKVDTYILQEKQDPFGICPQIARVQAPCNGCGPDWGNLAACEAQCNMNDACRYITYFMDQGCRLYSSCDSYDQGIVVFTEVYKRPDDYSIEFPQGSLVLSFPSPVPVDEFTYTMGSDDQSDPISFKLSAANAASGPYMDLLDKSLPPSWVRQSHTKPVGIPNYYREVPLPWMTLQGASGSGTHWDANQKRCALKQCFCTVEVDGNTTTQKGTFGDDCEQDGAINCATCCNEGQKQTCASLNCKASNPSLIQKVGSGNQLCENPQCSSAVDSQTCCQNKFLAKFFIIQISTKSDKNCGTNADVEAQLTGLDADGNQMVYAGYTKLDNKGYNDFEKGDSDQYPLQSDLDFVPDQVCLRSANSKRWCVEEVYVFSPDLPEPNQVGMAKTWTPISHGYQCHDLL</sequence>
<comment type="caution">
    <text evidence="4">The sequence shown here is derived from an EMBL/GenBank/DDBJ whole genome shotgun (WGS) entry which is preliminary data.</text>
</comment>
<keyword evidence="1" id="KW-0175">Coiled coil</keyword>
<name>A0A813IRE4_POLGL</name>
<feature type="compositionally biased region" description="Low complexity" evidence="2">
    <location>
        <begin position="511"/>
        <end position="520"/>
    </location>
</feature>
<keyword evidence="3" id="KW-0732">Signal</keyword>
<evidence type="ECO:0008006" key="6">
    <source>
        <dbReference type="Google" id="ProtNLM"/>
    </source>
</evidence>
<dbReference type="SUPFAM" id="SSF49723">
    <property type="entry name" value="Lipase/lipooxygenase domain (PLAT/LH2 domain)"/>
    <property type="match status" value="1"/>
</dbReference>